<name>A0ABX4ZRS2_9PAST</name>
<evidence type="ECO:0000313" key="5">
    <source>
        <dbReference type="EMBL" id="POY42172.1"/>
    </source>
</evidence>
<dbReference type="EMBL" id="PQVI01000090">
    <property type="protein sequence ID" value="POY42172.1"/>
    <property type="molecule type" value="Genomic_DNA"/>
</dbReference>
<feature type="chain" id="PRO_5045658442" evidence="4">
    <location>
        <begin position="26"/>
        <end position="255"/>
    </location>
</feature>
<evidence type="ECO:0000256" key="1">
    <source>
        <dbReference type="ARBA" id="ARBA00009175"/>
    </source>
</evidence>
<dbReference type="Pfam" id="PF13531">
    <property type="entry name" value="SBP_bac_11"/>
    <property type="match status" value="1"/>
</dbReference>
<keyword evidence="6" id="KW-1185">Reference proteome</keyword>
<evidence type="ECO:0000256" key="2">
    <source>
        <dbReference type="ARBA" id="ARBA00022723"/>
    </source>
</evidence>
<dbReference type="CDD" id="cd13536">
    <property type="entry name" value="PBP2_EcModA"/>
    <property type="match status" value="1"/>
</dbReference>
<evidence type="ECO:0000256" key="3">
    <source>
        <dbReference type="ARBA" id="ARBA00022729"/>
    </source>
</evidence>
<dbReference type="PANTHER" id="PTHR30632">
    <property type="entry name" value="MOLYBDATE-BINDING PERIPLASMIC PROTEIN"/>
    <property type="match status" value="1"/>
</dbReference>
<dbReference type="PIRSF" id="PIRSF004846">
    <property type="entry name" value="ModA"/>
    <property type="match status" value="1"/>
</dbReference>
<dbReference type="Gene3D" id="3.40.190.10">
    <property type="entry name" value="Periplasmic binding protein-like II"/>
    <property type="match status" value="2"/>
</dbReference>
<dbReference type="Proteomes" id="UP000237229">
    <property type="component" value="Unassembled WGS sequence"/>
</dbReference>
<dbReference type="SUPFAM" id="SSF53850">
    <property type="entry name" value="Periplasmic binding protein-like II"/>
    <property type="match status" value="1"/>
</dbReference>
<evidence type="ECO:0000313" key="6">
    <source>
        <dbReference type="Proteomes" id="UP000237229"/>
    </source>
</evidence>
<dbReference type="PANTHER" id="PTHR30632:SF17">
    <property type="entry name" value="MOLYBDATE-BINDING PROTEIN MODA"/>
    <property type="match status" value="1"/>
</dbReference>
<keyword evidence="2" id="KW-0479">Metal-binding</keyword>
<dbReference type="NCBIfam" id="TIGR01256">
    <property type="entry name" value="modA"/>
    <property type="match status" value="1"/>
</dbReference>
<feature type="signal peptide" evidence="4">
    <location>
        <begin position="1"/>
        <end position="25"/>
    </location>
</feature>
<comment type="caution">
    <text evidence="5">The sequence shown here is derived from an EMBL/GenBank/DDBJ whole genome shotgun (WGS) entry which is preliminary data.</text>
</comment>
<organism evidence="5 6">
    <name type="scientific">Avibacterium endocarditidis</name>
    <dbReference type="NCBI Taxonomy" id="380674"/>
    <lineage>
        <taxon>Bacteria</taxon>
        <taxon>Pseudomonadati</taxon>
        <taxon>Pseudomonadota</taxon>
        <taxon>Gammaproteobacteria</taxon>
        <taxon>Pasteurellales</taxon>
        <taxon>Pasteurellaceae</taxon>
        <taxon>Avibacterium</taxon>
    </lineage>
</organism>
<proteinExistence type="inferred from homology"/>
<dbReference type="InterPro" id="IPR050682">
    <property type="entry name" value="ModA/WtpA"/>
</dbReference>
<evidence type="ECO:0000256" key="4">
    <source>
        <dbReference type="SAM" id="SignalP"/>
    </source>
</evidence>
<keyword evidence="3 4" id="KW-0732">Signal</keyword>
<comment type="similarity">
    <text evidence="1">Belongs to the bacterial solute-binding protein ModA family.</text>
</comment>
<dbReference type="NCBIfam" id="NF007958">
    <property type="entry name" value="PRK10677.1"/>
    <property type="match status" value="1"/>
</dbReference>
<sequence>MRKSNSFFIAVFVVLSSLCTLPAQGKLTVFAAASMTNALEQVKASYLKLHPKEEIDFSFASSSVLARQISQGAPADIFISANQKWMDFLAEQNAIDPKTRVNLVQNTLVMIAPKNSKIESVKLENPQWQANLKESYLAVGDPAYVPAGKYAQQALTSLNQWQAVEEKLARANNVRAALALVEQGEAPLGIVYGTDAAASQKVKVVAIFPANSHAPIEYPATIVAGHHNQESQTFLDYLTSDEAKQIFTQAGFSVK</sequence>
<dbReference type="RefSeq" id="WP_103855481.1">
    <property type="nucleotide sequence ID" value="NZ_CBCSDH010000002.1"/>
</dbReference>
<reference evidence="5 6" key="1">
    <citation type="submission" date="2018-02" db="EMBL/GenBank/DDBJ databases">
        <title>Classification genera of Pasteurellaceae by whole genome sequence comparison.</title>
        <authorList>
            <person name="Christensen H."/>
        </authorList>
    </citation>
    <scope>NUCLEOTIDE SEQUENCE [LARGE SCALE GENOMIC DNA]</scope>
    <source>
        <strain evidence="5 6">20186H4H1</strain>
    </source>
</reference>
<gene>
    <name evidence="5" type="ORF">C3Z13_07250</name>
</gene>
<protein>
    <submittedName>
        <fullName evidence="5">Molybdate ABC transporter substrate-binding protein</fullName>
    </submittedName>
</protein>
<dbReference type="InterPro" id="IPR005950">
    <property type="entry name" value="ModA"/>
</dbReference>
<accession>A0ABX4ZRS2</accession>